<dbReference type="KEGG" id="cga:Celgi_0337"/>
<sequence length="78" mass="8085">MDLTTCDDGAAVRVVQVDLDSPYRRRFAELGLAPGAVVHVTHRAAFGGRVVGVGADRLAIDAATCARIVVAPLARVAS</sequence>
<keyword evidence="4" id="KW-1185">Reference proteome</keyword>
<dbReference type="STRING" id="593907.Celgi_0337"/>
<gene>
    <name evidence="3" type="ordered locus">Celgi_0337</name>
</gene>
<dbReference type="SUPFAM" id="SSF50037">
    <property type="entry name" value="C-terminal domain of transcriptional repressors"/>
    <property type="match status" value="1"/>
</dbReference>
<evidence type="ECO:0000313" key="3">
    <source>
        <dbReference type="EMBL" id="AEI10859.1"/>
    </source>
</evidence>
<evidence type="ECO:0000256" key="1">
    <source>
        <dbReference type="ARBA" id="ARBA00023004"/>
    </source>
</evidence>
<dbReference type="InterPro" id="IPR038157">
    <property type="entry name" value="FeoA_core_dom"/>
</dbReference>
<name>F8A4P3_CELGA</name>
<dbReference type="EMBL" id="CP002665">
    <property type="protein sequence ID" value="AEI10859.1"/>
    <property type="molecule type" value="Genomic_DNA"/>
</dbReference>
<dbReference type="AlphaFoldDB" id="F8A4P3"/>
<organism evidence="3 4">
    <name type="scientific">Cellulomonas gilvus (strain ATCC 13127 / NRRL B-14078)</name>
    <name type="common">Cellvibrio gilvus</name>
    <dbReference type="NCBI Taxonomy" id="593907"/>
    <lineage>
        <taxon>Bacteria</taxon>
        <taxon>Bacillati</taxon>
        <taxon>Actinomycetota</taxon>
        <taxon>Actinomycetes</taxon>
        <taxon>Micrococcales</taxon>
        <taxon>Cellulomonadaceae</taxon>
        <taxon>Cellulomonas</taxon>
    </lineage>
</organism>
<dbReference type="Gene3D" id="2.30.30.90">
    <property type="match status" value="1"/>
</dbReference>
<evidence type="ECO:0000259" key="2">
    <source>
        <dbReference type="SMART" id="SM00899"/>
    </source>
</evidence>
<feature type="domain" description="Ferrous iron transporter FeoA-like" evidence="2">
    <location>
        <begin position="1"/>
        <end position="72"/>
    </location>
</feature>
<dbReference type="Pfam" id="PF04023">
    <property type="entry name" value="FeoA"/>
    <property type="match status" value="1"/>
</dbReference>
<dbReference type="HOGENOM" id="CLU_150646_11_2_11"/>
<proteinExistence type="predicted"/>
<protein>
    <submittedName>
        <fullName evidence="3">FeoA family protein</fullName>
    </submittedName>
</protein>
<dbReference type="Proteomes" id="UP000000485">
    <property type="component" value="Chromosome"/>
</dbReference>
<dbReference type="InterPro" id="IPR007167">
    <property type="entry name" value="Fe-transptr_FeoA-like"/>
</dbReference>
<dbReference type="GO" id="GO:0046914">
    <property type="term" value="F:transition metal ion binding"/>
    <property type="evidence" value="ECO:0007669"/>
    <property type="project" value="InterPro"/>
</dbReference>
<dbReference type="OrthoDB" id="4420166at2"/>
<dbReference type="eggNOG" id="COG1918">
    <property type="taxonomic scope" value="Bacteria"/>
</dbReference>
<accession>F8A4P3</accession>
<keyword evidence="1" id="KW-0408">Iron</keyword>
<dbReference type="InterPro" id="IPR008988">
    <property type="entry name" value="Transcriptional_repressor_C"/>
</dbReference>
<evidence type="ECO:0000313" key="4">
    <source>
        <dbReference type="Proteomes" id="UP000000485"/>
    </source>
</evidence>
<dbReference type="RefSeq" id="WP_013882384.1">
    <property type="nucleotide sequence ID" value="NC_015671.1"/>
</dbReference>
<dbReference type="SMART" id="SM00899">
    <property type="entry name" value="FeoA"/>
    <property type="match status" value="1"/>
</dbReference>
<reference evidence="4" key="1">
    <citation type="submission" date="2011-04" db="EMBL/GenBank/DDBJ databases">
        <title>Complete sequence of Cellvibrio gilvus ATCC 13127.</title>
        <authorList>
            <person name="Lucas S."/>
            <person name="Han J."/>
            <person name="Lapidus A."/>
            <person name="Cheng J.-F."/>
            <person name="Goodwin L."/>
            <person name="Pitluck S."/>
            <person name="Peters L."/>
            <person name="Munk A."/>
            <person name="Detter J.C."/>
            <person name="Han C."/>
            <person name="Tapia R."/>
            <person name="Land M."/>
            <person name="Hauser L."/>
            <person name="Kyrpides N."/>
            <person name="Ivanova N."/>
            <person name="Ovchinnikova G."/>
            <person name="Pagani I."/>
            <person name="Mead D."/>
            <person name="Brumm P."/>
            <person name="Woyke T."/>
        </authorList>
    </citation>
    <scope>NUCLEOTIDE SEQUENCE [LARGE SCALE GENOMIC DNA]</scope>
    <source>
        <strain evidence="4">ATCC 13127 / NRRL B-14078</strain>
    </source>
</reference>